<protein>
    <recommendedName>
        <fullName evidence="3">Enoyl-CoA hydratase</fullName>
    </recommendedName>
</protein>
<gene>
    <name evidence="1" type="ORF">BU14_0537s0016</name>
</gene>
<evidence type="ECO:0008006" key="3">
    <source>
        <dbReference type="Google" id="ProtNLM"/>
    </source>
</evidence>
<dbReference type="Pfam" id="PF00378">
    <property type="entry name" value="ECH_1"/>
    <property type="match status" value="1"/>
</dbReference>
<dbReference type="InterPro" id="IPR029045">
    <property type="entry name" value="ClpP/crotonase-like_dom_sf"/>
</dbReference>
<reference evidence="1 2" key="1">
    <citation type="submission" date="2017-03" db="EMBL/GenBank/DDBJ databases">
        <title>WGS assembly of Porphyra umbilicalis.</title>
        <authorList>
            <person name="Brawley S.H."/>
            <person name="Blouin N.A."/>
            <person name="Ficko-Blean E."/>
            <person name="Wheeler G.L."/>
            <person name="Lohr M."/>
            <person name="Goodson H.V."/>
            <person name="Jenkins J.W."/>
            <person name="Blaby-Haas C.E."/>
            <person name="Helliwell K.E."/>
            <person name="Chan C."/>
            <person name="Marriage T."/>
            <person name="Bhattacharya D."/>
            <person name="Klein A.S."/>
            <person name="Badis Y."/>
            <person name="Brodie J."/>
            <person name="Cao Y."/>
            <person name="Collen J."/>
            <person name="Dittami S.M."/>
            <person name="Gachon C.M."/>
            <person name="Green B.R."/>
            <person name="Karpowicz S."/>
            <person name="Kim J.W."/>
            <person name="Kudahl U."/>
            <person name="Lin S."/>
            <person name="Michel G."/>
            <person name="Mittag M."/>
            <person name="Olson B.J."/>
            <person name="Pangilinan J."/>
            <person name="Peng Y."/>
            <person name="Qiu H."/>
            <person name="Shu S."/>
            <person name="Singer J.T."/>
            <person name="Smith A.G."/>
            <person name="Sprecher B.N."/>
            <person name="Wagner V."/>
            <person name="Wang W."/>
            <person name="Wang Z.-Y."/>
            <person name="Yan J."/>
            <person name="Yarish C."/>
            <person name="Zoeuner-Riek S."/>
            <person name="Zhuang Y."/>
            <person name="Zou Y."/>
            <person name="Lindquist E.A."/>
            <person name="Grimwood J."/>
            <person name="Barry K."/>
            <person name="Rokhsar D.S."/>
            <person name="Schmutz J."/>
            <person name="Stiller J.W."/>
            <person name="Grossman A.R."/>
            <person name="Prochnik S.E."/>
        </authorList>
    </citation>
    <scope>NUCLEOTIDE SEQUENCE [LARGE SCALE GENOMIC DNA]</scope>
    <source>
        <strain evidence="1">4086291</strain>
    </source>
</reference>
<dbReference type="GO" id="GO:0005739">
    <property type="term" value="C:mitochondrion"/>
    <property type="evidence" value="ECO:0007669"/>
    <property type="project" value="TreeGrafter"/>
</dbReference>
<name>A0A1X6NS05_PORUM</name>
<dbReference type="Gene3D" id="3.90.226.10">
    <property type="entry name" value="2-enoyl-CoA Hydratase, Chain A, domain 1"/>
    <property type="match status" value="1"/>
</dbReference>
<dbReference type="PANTHER" id="PTHR11941">
    <property type="entry name" value="ENOYL-COA HYDRATASE-RELATED"/>
    <property type="match status" value="1"/>
</dbReference>
<evidence type="ECO:0000313" key="1">
    <source>
        <dbReference type="EMBL" id="OSX71409.1"/>
    </source>
</evidence>
<keyword evidence="2" id="KW-1185">Reference proteome</keyword>
<dbReference type="EMBL" id="KV919137">
    <property type="protein sequence ID" value="OSX71409.1"/>
    <property type="molecule type" value="Genomic_DNA"/>
</dbReference>
<dbReference type="GO" id="GO:0006635">
    <property type="term" value="P:fatty acid beta-oxidation"/>
    <property type="evidence" value="ECO:0007669"/>
    <property type="project" value="TreeGrafter"/>
</dbReference>
<dbReference type="PANTHER" id="PTHR11941:SF45">
    <property type="entry name" value="ENOYL-COA DELTA ISOMERASE 1, MITOCHONDRIAL"/>
    <property type="match status" value="1"/>
</dbReference>
<dbReference type="Proteomes" id="UP000218209">
    <property type="component" value="Unassembled WGS sequence"/>
</dbReference>
<accession>A0A1X6NS05</accession>
<evidence type="ECO:0000313" key="2">
    <source>
        <dbReference type="Proteomes" id="UP000218209"/>
    </source>
</evidence>
<proteinExistence type="predicted"/>
<sequence>MAVGAPKEWVRVTNAGGGVAVLTLHKPPVNALGSAQWAALLDTWKDLEGRYAKSLPPPGPPTAGVTPAGSLDDRLRAVVLATPAAAPAATPAALAKDGGSTSSCGSDSGDADAGLYAPATSYAAFVAFWTTATAALSRLYRSPLHTVVAARGLACAAGTGLALTADVRLAADAVGGTNGDGGTAAGATKIGLHEVALGLPVPPRWADLTARLLGGGVAERVLGAGRRLSAADAAAVGLVDAVVASPADLTGAAVAAAAAVLRHPDAGRVATKAAFRSAFADAWAAGAAAEAEELWGVLSDPAVVAALEAKFPFLAAARA</sequence>
<dbReference type="InterPro" id="IPR001753">
    <property type="entry name" value="Enoyl-CoA_hydra/iso"/>
</dbReference>
<organism evidence="1 2">
    <name type="scientific">Porphyra umbilicalis</name>
    <name type="common">Purple laver</name>
    <name type="synonym">Red alga</name>
    <dbReference type="NCBI Taxonomy" id="2786"/>
    <lineage>
        <taxon>Eukaryota</taxon>
        <taxon>Rhodophyta</taxon>
        <taxon>Bangiophyceae</taxon>
        <taxon>Bangiales</taxon>
        <taxon>Bangiaceae</taxon>
        <taxon>Porphyra</taxon>
    </lineage>
</organism>
<dbReference type="AlphaFoldDB" id="A0A1X6NS05"/>
<dbReference type="SUPFAM" id="SSF52096">
    <property type="entry name" value="ClpP/crotonase"/>
    <property type="match status" value="1"/>
</dbReference>
<dbReference type="CDD" id="cd06558">
    <property type="entry name" value="crotonase-like"/>
    <property type="match status" value="1"/>
</dbReference>